<feature type="binding site" evidence="9">
    <location>
        <begin position="34"/>
        <end position="36"/>
    </location>
    <ligand>
        <name>ATP</name>
        <dbReference type="ChEBI" id="CHEBI:30616"/>
    </ligand>
</feature>
<evidence type="ECO:0000256" key="5">
    <source>
        <dbReference type="ARBA" id="ARBA00022840"/>
    </source>
</evidence>
<dbReference type="InterPro" id="IPR004514">
    <property type="entry name" value="Gln-tRNA-synth"/>
</dbReference>
<evidence type="ECO:0000256" key="9">
    <source>
        <dbReference type="HAMAP-Rule" id="MF_00126"/>
    </source>
</evidence>
<dbReference type="InterPro" id="IPR050132">
    <property type="entry name" value="Gln/Glu-tRNA_Ligase"/>
</dbReference>
<dbReference type="InterPro" id="IPR001412">
    <property type="entry name" value="aa-tRNA-synth_I_CS"/>
</dbReference>
<evidence type="ECO:0000256" key="6">
    <source>
        <dbReference type="ARBA" id="ARBA00022917"/>
    </source>
</evidence>
<accession>A0A934S498</accession>
<evidence type="ECO:0000256" key="10">
    <source>
        <dbReference type="RuleBase" id="RU363037"/>
    </source>
</evidence>
<dbReference type="InterPro" id="IPR020058">
    <property type="entry name" value="Glu/Gln-tRNA-synth_Ib_cat-dom"/>
</dbReference>
<dbReference type="SUPFAM" id="SSF50715">
    <property type="entry name" value="Ribosomal protein L25-like"/>
    <property type="match status" value="1"/>
</dbReference>
<dbReference type="RefSeq" id="WP_200359435.1">
    <property type="nucleotide sequence ID" value="NZ_JAENIL010000090.1"/>
</dbReference>
<dbReference type="Gene3D" id="2.40.240.10">
    <property type="entry name" value="Ribosomal Protein L25, Chain P"/>
    <property type="match status" value="2"/>
</dbReference>
<feature type="binding site" evidence="9">
    <location>
        <position position="66"/>
    </location>
    <ligand>
        <name>L-glutamine</name>
        <dbReference type="ChEBI" id="CHEBI:58359"/>
    </ligand>
</feature>
<protein>
    <recommendedName>
        <fullName evidence="9">Glutamine--tRNA ligase</fullName>
        <ecNumber evidence="9">6.1.1.18</ecNumber>
    </recommendedName>
    <alternativeName>
        <fullName evidence="9">Glutaminyl-tRNA synthetase</fullName>
        <shortName evidence="9">GlnRS</shortName>
    </alternativeName>
</protein>
<evidence type="ECO:0000256" key="4">
    <source>
        <dbReference type="ARBA" id="ARBA00022741"/>
    </source>
</evidence>
<feature type="short sequence motif" description="'HIGH' region" evidence="9">
    <location>
        <begin position="33"/>
        <end position="43"/>
    </location>
</feature>
<keyword evidence="15" id="KW-1185">Reference proteome</keyword>
<dbReference type="InterPro" id="IPR011035">
    <property type="entry name" value="Ribosomal_bL25/Gln-tRNA_synth"/>
</dbReference>
<feature type="domain" description="tRNA synthetases class I (E and Q) anti-codon binding" evidence="13">
    <location>
        <begin position="455"/>
        <end position="530"/>
    </location>
</feature>
<dbReference type="FunFam" id="1.10.1160.10:FF:000001">
    <property type="entry name" value="Glutamine--tRNA ligase"/>
    <property type="match status" value="1"/>
</dbReference>
<dbReference type="InterPro" id="IPR049437">
    <property type="entry name" value="tRNA-synt_1c_C2"/>
</dbReference>
<name>A0A934S498_9BACT</name>
<dbReference type="Pfam" id="PF00749">
    <property type="entry name" value="tRNA-synt_1c"/>
    <property type="match status" value="1"/>
</dbReference>
<evidence type="ECO:0000256" key="1">
    <source>
        <dbReference type="ARBA" id="ARBA00005594"/>
    </source>
</evidence>
<feature type="binding site" evidence="9">
    <location>
        <begin position="260"/>
        <end position="261"/>
    </location>
    <ligand>
        <name>ATP</name>
        <dbReference type="ChEBI" id="CHEBI:30616"/>
    </ligand>
</feature>
<dbReference type="InterPro" id="IPR014729">
    <property type="entry name" value="Rossmann-like_a/b/a_fold"/>
</dbReference>
<dbReference type="FunFam" id="3.40.50.620:FF:000037">
    <property type="entry name" value="Glutamine--tRNA ligase cytoplasmic"/>
    <property type="match status" value="1"/>
</dbReference>
<dbReference type="EC" id="6.1.1.18" evidence="9"/>
<comment type="subcellular location">
    <subcellularLocation>
        <location evidence="9">Cytoplasm</location>
    </subcellularLocation>
</comment>
<keyword evidence="5 9" id="KW-0067">ATP-binding</keyword>
<dbReference type="SUPFAM" id="SSF52374">
    <property type="entry name" value="Nucleotidylyl transferase"/>
    <property type="match status" value="1"/>
</dbReference>
<evidence type="ECO:0000313" key="14">
    <source>
        <dbReference type="EMBL" id="MBK1880456.1"/>
    </source>
</evidence>
<dbReference type="FunFam" id="2.40.240.10:FF:000007">
    <property type="entry name" value="Glutamine--tRNA ligase"/>
    <property type="match status" value="1"/>
</dbReference>
<dbReference type="Pfam" id="PF03950">
    <property type="entry name" value="tRNA-synt_1c_C"/>
    <property type="match status" value="1"/>
</dbReference>
<keyword evidence="6 9" id="KW-0648">Protein biosynthesis</keyword>
<dbReference type="EMBL" id="JAENIL010000090">
    <property type="protein sequence ID" value="MBK1880456.1"/>
    <property type="molecule type" value="Genomic_DNA"/>
</dbReference>
<comment type="similarity">
    <text evidence="1 9 10">Belongs to the class-I aminoacyl-tRNA synthetase family.</text>
</comment>
<dbReference type="Gene3D" id="1.10.1160.10">
    <property type="entry name" value="Glutamyl-trna Synthetase, Domain 2"/>
    <property type="match status" value="1"/>
</dbReference>
<dbReference type="InterPro" id="IPR020059">
    <property type="entry name" value="Glu/Gln-tRNA-synth_Ib_codon-bd"/>
</dbReference>
<dbReference type="NCBIfam" id="TIGR00440">
    <property type="entry name" value="glnS"/>
    <property type="match status" value="1"/>
</dbReference>
<keyword evidence="4 9" id="KW-0547">Nucleotide-binding</keyword>
<evidence type="ECO:0000256" key="7">
    <source>
        <dbReference type="ARBA" id="ARBA00023146"/>
    </source>
</evidence>
<dbReference type="GO" id="GO:0006424">
    <property type="term" value="P:glutamyl-tRNA aminoacylation"/>
    <property type="evidence" value="ECO:0007669"/>
    <property type="project" value="UniProtKB-UniRule"/>
</dbReference>
<sequence>MTEEEKPSNFIRDFIDEELAAGKHSQIVTRFPPEPNGYLHIGHAFAIGVSYGIAQDYKGKFHLRFDDTNPEKEDTEYVDAIKEDLRWLGADWGENLFFASDYFEQLFDWAKGMINEGKAYVDDLTPDEMREYRGTLTEPGKNSPYRDRAPEENLELFEKMAAGEFDEGAKVLRAKIDMAHPNMNMRDPVLYRILKAEHHRTGDKWKIYPSYDFTHGQSDAIEGITHSLCSLEFEYHRPLYNWFIENLPVPHTPRQIEFARLNVEYIITSKRKLLQLVNDNHVDGWDDPRMPTIAGLRRRGYTPEALKEFCERAGVAKRERVNEYALLEYCLRQDLEGKATRRMAVLDPLKVVIENFPEETEWYEGPNHPADEARGKRKVPLTKEIYIERDDFMEDPPRKFFRLGPGREVRLRYACYITCTDVIKDDEGNIVELRATFDPESRGGSTPDGRKVKGTIHWVSATENVEIEARHYEQLFTKTNPNEVEEGQTFIDNLNPDSKNVLKVYGEPELANATAGEPFQFERKGYYILDTESEDGKLVFNRSVGLRDSWGKKQQKK</sequence>
<dbReference type="InterPro" id="IPR022861">
    <property type="entry name" value="Gln_tRNA_ligase_bac"/>
</dbReference>
<evidence type="ECO:0000256" key="8">
    <source>
        <dbReference type="ARBA" id="ARBA00048270"/>
    </source>
</evidence>
<dbReference type="PANTHER" id="PTHR43097">
    <property type="entry name" value="GLUTAMINE-TRNA LIGASE"/>
    <property type="match status" value="1"/>
</dbReference>
<evidence type="ECO:0000259" key="13">
    <source>
        <dbReference type="Pfam" id="PF20974"/>
    </source>
</evidence>
<comment type="caution">
    <text evidence="14">The sequence shown here is derived from an EMBL/GenBank/DDBJ whole genome shotgun (WGS) entry which is preliminary data.</text>
</comment>
<keyword evidence="7 9" id="KW-0030">Aminoacyl-tRNA synthetase</keyword>
<dbReference type="NCBIfam" id="NF011291">
    <property type="entry name" value="PRK14703.1"/>
    <property type="match status" value="1"/>
</dbReference>
<dbReference type="PROSITE" id="PS00178">
    <property type="entry name" value="AA_TRNA_LIGASE_I"/>
    <property type="match status" value="1"/>
</dbReference>
<dbReference type="HAMAP" id="MF_00126">
    <property type="entry name" value="Gln_tRNA_synth"/>
    <property type="match status" value="1"/>
</dbReference>
<organism evidence="14 15">
    <name type="scientific">Pelagicoccus mobilis</name>
    <dbReference type="NCBI Taxonomy" id="415221"/>
    <lineage>
        <taxon>Bacteria</taxon>
        <taxon>Pseudomonadati</taxon>
        <taxon>Verrucomicrobiota</taxon>
        <taxon>Opitutia</taxon>
        <taxon>Puniceicoccales</taxon>
        <taxon>Pelagicoccaceae</taxon>
        <taxon>Pelagicoccus</taxon>
    </lineage>
</organism>
<dbReference type="InterPro" id="IPR020061">
    <property type="entry name" value="Glu_tRNA_lig_a-bdl"/>
</dbReference>
<evidence type="ECO:0000313" key="15">
    <source>
        <dbReference type="Proteomes" id="UP000617628"/>
    </source>
</evidence>
<proteinExistence type="inferred from homology"/>
<dbReference type="Pfam" id="PF20974">
    <property type="entry name" value="tRNA-synt_1c_C2"/>
    <property type="match status" value="1"/>
</dbReference>
<dbReference type="PRINTS" id="PR00987">
    <property type="entry name" value="TRNASYNTHGLU"/>
</dbReference>
<reference evidence="14" key="1">
    <citation type="submission" date="2021-01" db="EMBL/GenBank/DDBJ databases">
        <title>Modified the classification status of verrucomicrobia.</title>
        <authorList>
            <person name="Feng X."/>
        </authorList>
    </citation>
    <scope>NUCLEOTIDE SEQUENCE</scope>
    <source>
        <strain evidence="14">KCTC 13126</strain>
    </source>
</reference>
<dbReference type="InterPro" id="IPR020056">
    <property type="entry name" value="Rbsml_bL25/Gln-tRNA_synth_N"/>
</dbReference>
<dbReference type="GO" id="GO:0005524">
    <property type="term" value="F:ATP binding"/>
    <property type="evidence" value="ECO:0007669"/>
    <property type="project" value="UniProtKB-UniRule"/>
</dbReference>
<dbReference type="GO" id="GO:0006425">
    <property type="term" value="P:glutaminyl-tRNA aminoacylation"/>
    <property type="evidence" value="ECO:0007669"/>
    <property type="project" value="UniProtKB-UniRule"/>
</dbReference>
<feature type="domain" description="Glutamyl/glutaminyl-tRNA synthetase class Ib catalytic" evidence="11">
    <location>
        <begin position="26"/>
        <end position="335"/>
    </location>
</feature>
<dbReference type="Gene3D" id="3.90.800.10">
    <property type="entry name" value="Glutamyl-tRNA Synthetase, Domain 3"/>
    <property type="match status" value="1"/>
</dbReference>
<dbReference type="InterPro" id="IPR000924">
    <property type="entry name" value="Glu/Gln-tRNA-synth"/>
</dbReference>
<comment type="caution">
    <text evidence="9">Lacks conserved residue(s) required for the propagation of feature annotation.</text>
</comment>
<dbReference type="AlphaFoldDB" id="A0A934S498"/>
<keyword evidence="2 9" id="KW-0963">Cytoplasm</keyword>
<dbReference type="GO" id="GO:0005829">
    <property type="term" value="C:cytosol"/>
    <property type="evidence" value="ECO:0007669"/>
    <property type="project" value="TreeGrafter"/>
</dbReference>
<dbReference type="GO" id="GO:0004819">
    <property type="term" value="F:glutamine-tRNA ligase activity"/>
    <property type="evidence" value="ECO:0007669"/>
    <property type="project" value="UniProtKB-UniRule"/>
</dbReference>
<gene>
    <name evidence="9" type="primary">glnS</name>
    <name evidence="14" type="ORF">JIN87_26455</name>
</gene>
<evidence type="ECO:0000259" key="12">
    <source>
        <dbReference type="Pfam" id="PF03950"/>
    </source>
</evidence>
<dbReference type="FunFam" id="3.90.800.10:FF:000001">
    <property type="entry name" value="Glutamine--tRNA ligase"/>
    <property type="match status" value="1"/>
</dbReference>
<dbReference type="Proteomes" id="UP000617628">
    <property type="component" value="Unassembled WGS sequence"/>
</dbReference>
<evidence type="ECO:0000259" key="11">
    <source>
        <dbReference type="Pfam" id="PF00749"/>
    </source>
</evidence>
<evidence type="ECO:0000256" key="2">
    <source>
        <dbReference type="ARBA" id="ARBA00022490"/>
    </source>
</evidence>
<comment type="subunit">
    <text evidence="9">Monomer.</text>
</comment>
<feature type="binding site" evidence="9">
    <location>
        <position position="211"/>
    </location>
    <ligand>
        <name>L-glutamine</name>
        <dbReference type="ChEBI" id="CHEBI:58359"/>
    </ligand>
</feature>
<evidence type="ECO:0000256" key="3">
    <source>
        <dbReference type="ARBA" id="ARBA00022598"/>
    </source>
</evidence>
<comment type="catalytic activity">
    <reaction evidence="8 9">
        <text>tRNA(Gln) + L-glutamine + ATP = L-glutaminyl-tRNA(Gln) + AMP + diphosphate</text>
        <dbReference type="Rhea" id="RHEA:20121"/>
        <dbReference type="Rhea" id="RHEA-COMP:9662"/>
        <dbReference type="Rhea" id="RHEA-COMP:9681"/>
        <dbReference type="ChEBI" id="CHEBI:30616"/>
        <dbReference type="ChEBI" id="CHEBI:33019"/>
        <dbReference type="ChEBI" id="CHEBI:58359"/>
        <dbReference type="ChEBI" id="CHEBI:78442"/>
        <dbReference type="ChEBI" id="CHEBI:78521"/>
        <dbReference type="ChEBI" id="CHEBI:456215"/>
        <dbReference type="EC" id="6.1.1.18"/>
    </reaction>
</comment>
<dbReference type="PANTHER" id="PTHR43097:SF5">
    <property type="entry name" value="GLUTAMATE--TRNA LIGASE"/>
    <property type="match status" value="1"/>
</dbReference>
<feature type="domain" description="Glutamyl/glutaminyl-tRNA synthetase class Ib anti-codon binding" evidence="12">
    <location>
        <begin position="339"/>
        <end position="438"/>
    </location>
</feature>
<keyword evidence="3 9" id="KW-0436">Ligase</keyword>
<dbReference type="Gene3D" id="3.40.50.620">
    <property type="entry name" value="HUPs"/>
    <property type="match status" value="1"/>
</dbReference>
<feature type="short sequence motif" description="'KMSKS' region" evidence="9">
    <location>
        <begin position="267"/>
        <end position="271"/>
    </location>
</feature>